<name>A0A8H7BKN3_9FUNG</name>
<dbReference type="InterPro" id="IPR050121">
    <property type="entry name" value="Cytochrome_P450_monoxygenase"/>
</dbReference>
<dbReference type="PRINTS" id="PR00463">
    <property type="entry name" value="EP450I"/>
</dbReference>
<keyword evidence="8" id="KW-1185">Reference proteome</keyword>
<dbReference type="InterPro" id="IPR002401">
    <property type="entry name" value="Cyt_P450_E_grp-I"/>
</dbReference>
<dbReference type="GO" id="GO:0016705">
    <property type="term" value="F:oxidoreductase activity, acting on paired donors, with incorporation or reduction of molecular oxygen"/>
    <property type="evidence" value="ECO:0007669"/>
    <property type="project" value="InterPro"/>
</dbReference>
<dbReference type="InterPro" id="IPR001128">
    <property type="entry name" value="Cyt_P450"/>
</dbReference>
<organism evidence="7 8">
    <name type="scientific">Apophysomyces ossiformis</name>
    <dbReference type="NCBI Taxonomy" id="679940"/>
    <lineage>
        <taxon>Eukaryota</taxon>
        <taxon>Fungi</taxon>
        <taxon>Fungi incertae sedis</taxon>
        <taxon>Mucoromycota</taxon>
        <taxon>Mucoromycotina</taxon>
        <taxon>Mucoromycetes</taxon>
        <taxon>Mucorales</taxon>
        <taxon>Mucorineae</taxon>
        <taxon>Mucoraceae</taxon>
        <taxon>Apophysomyces</taxon>
    </lineage>
</organism>
<protein>
    <submittedName>
        <fullName evidence="7">Cytochrome P450 3A4</fullName>
    </submittedName>
</protein>
<keyword evidence="3 5" id="KW-0479">Metal-binding</keyword>
<dbReference type="AlphaFoldDB" id="A0A8H7BKN3"/>
<accession>A0A8H7BKN3</accession>
<evidence type="ECO:0000313" key="7">
    <source>
        <dbReference type="EMBL" id="KAF7724272.1"/>
    </source>
</evidence>
<dbReference type="PROSITE" id="PS00086">
    <property type="entry name" value="CYTOCHROME_P450"/>
    <property type="match status" value="1"/>
</dbReference>
<comment type="cofactor">
    <cofactor evidence="1 5">
        <name>heme</name>
        <dbReference type="ChEBI" id="CHEBI:30413"/>
    </cofactor>
</comment>
<keyword evidence="4 5" id="KW-0408">Iron</keyword>
<evidence type="ECO:0000256" key="5">
    <source>
        <dbReference type="PIRSR" id="PIRSR602401-1"/>
    </source>
</evidence>
<dbReference type="GO" id="GO:0020037">
    <property type="term" value="F:heme binding"/>
    <property type="evidence" value="ECO:0007669"/>
    <property type="project" value="InterPro"/>
</dbReference>
<keyword evidence="5 6" id="KW-0349">Heme</keyword>
<gene>
    <name evidence="7" type="primary">CYP3A4</name>
    <name evidence="7" type="ORF">EC973_001173</name>
</gene>
<comment type="caution">
    <text evidence="7">The sequence shown here is derived from an EMBL/GenBank/DDBJ whole genome shotgun (WGS) entry which is preliminary data.</text>
</comment>
<dbReference type="PANTHER" id="PTHR24305">
    <property type="entry name" value="CYTOCHROME P450"/>
    <property type="match status" value="1"/>
</dbReference>
<evidence type="ECO:0000256" key="2">
    <source>
        <dbReference type="ARBA" id="ARBA00010617"/>
    </source>
</evidence>
<keyword evidence="6" id="KW-0503">Monooxygenase</keyword>
<dbReference type="PANTHER" id="PTHR24305:SF166">
    <property type="entry name" value="CYTOCHROME P450 12A4, MITOCHONDRIAL-RELATED"/>
    <property type="match status" value="1"/>
</dbReference>
<evidence type="ECO:0000256" key="6">
    <source>
        <dbReference type="RuleBase" id="RU000461"/>
    </source>
</evidence>
<evidence type="ECO:0000256" key="4">
    <source>
        <dbReference type="ARBA" id="ARBA00023004"/>
    </source>
</evidence>
<reference evidence="7" key="1">
    <citation type="submission" date="2020-01" db="EMBL/GenBank/DDBJ databases">
        <title>Genome Sequencing of Three Apophysomyces-Like Fungal Strains Confirms a Novel Fungal Genus in the Mucoromycota with divergent Burkholderia-like Endosymbiotic Bacteria.</title>
        <authorList>
            <person name="Stajich J.E."/>
            <person name="Macias A.M."/>
            <person name="Carter-House D."/>
            <person name="Lovett B."/>
            <person name="Kasson L.R."/>
            <person name="Berry K."/>
            <person name="Grigoriev I."/>
            <person name="Chang Y."/>
            <person name="Spatafora J."/>
            <person name="Kasson M.T."/>
        </authorList>
    </citation>
    <scope>NUCLEOTIDE SEQUENCE</scope>
    <source>
        <strain evidence="7">NRRL A-21654</strain>
    </source>
</reference>
<dbReference type="Proteomes" id="UP000605846">
    <property type="component" value="Unassembled WGS sequence"/>
</dbReference>
<feature type="binding site" description="axial binding residue" evidence="5">
    <location>
        <position position="319"/>
    </location>
    <ligand>
        <name>heme</name>
        <dbReference type="ChEBI" id="CHEBI:30413"/>
    </ligand>
    <ligandPart>
        <name>Fe</name>
        <dbReference type="ChEBI" id="CHEBI:18248"/>
    </ligandPart>
</feature>
<dbReference type="InterPro" id="IPR036396">
    <property type="entry name" value="Cyt_P450_sf"/>
</dbReference>
<dbReference type="SUPFAM" id="SSF48264">
    <property type="entry name" value="Cytochrome P450"/>
    <property type="match status" value="1"/>
</dbReference>
<comment type="similarity">
    <text evidence="2 6">Belongs to the cytochrome P450 family.</text>
</comment>
<dbReference type="EMBL" id="JABAYA010000124">
    <property type="protein sequence ID" value="KAF7724272.1"/>
    <property type="molecule type" value="Genomic_DNA"/>
</dbReference>
<keyword evidence="6" id="KW-0560">Oxidoreductase</keyword>
<dbReference type="Gene3D" id="1.10.630.10">
    <property type="entry name" value="Cytochrome P450"/>
    <property type="match status" value="1"/>
</dbReference>
<evidence type="ECO:0000256" key="1">
    <source>
        <dbReference type="ARBA" id="ARBA00001971"/>
    </source>
</evidence>
<proteinExistence type="inferred from homology"/>
<dbReference type="GO" id="GO:0004497">
    <property type="term" value="F:monooxygenase activity"/>
    <property type="evidence" value="ECO:0007669"/>
    <property type="project" value="UniProtKB-KW"/>
</dbReference>
<dbReference type="OrthoDB" id="1470350at2759"/>
<dbReference type="Pfam" id="PF00067">
    <property type="entry name" value="p450"/>
    <property type="match status" value="1"/>
</dbReference>
<dbReference type="GO" id="GO:0005506">
    <property type="term" value="F:iron ion binding"/>
    <property type="evidence" value="ECO:0007669"/>
    <property type="project" value="InterPro"/>
</dbReference>
<evidence type="ECO:0000256" key="3">
    <source>
        <dbReference type="ARBA" id="ARBA00022723"/>
    </source>
</evidence>
<dbReference type="InterPro" id="IPR017972">
    <property type="entry name" value="Cyt_P450_CS"/>
</dbReference>
<evidence type="ECO:0000313" key="8">
    <source>
        <dbReference type="Proteomes" id="UP000605846"/>
    </source>
</evidence>
<sequence length="338" mass="37845">MGHEWKKHRVAANPAFQQTMPVNIFGNLARRLFEQVDRQDGPVEINGLMNRYSFDCITMAGLDFCADAIGNPENEWVELYTSVIEGAFHPFFSQFPMFDTTLRWMFPSRVQARQKADQFFAMVDEVIARKQEKLRQGQSALASNSEKDLCTLLLEAAMDGSGRGLTNDEIRNDVVVYILAGHHTTASAISSAVGYLAANKDVQTKVREEILACLGNEPVDVIPTDDQIKRMPYLNMVIKETLRIASPSVSLGPRYAAEDCELAGHFVPKGTTVVVHVSALQRDPQLWEDPDKFVPDRFDTKTLSAVHSYLPFGKGQRKCIGMNLSLVEQITFLAMLQI</sequence>
<dbReference type="PRINTS" id="PR00385">
    <property type="entry name" value="P450"/>
</dbReference>